<keyword evidence="2" id="KW-1185">Reference proteome</keyword>
<dbReference type="Proteomes" id="UP001057520">
    <property type="component" value="Chromosome"/>
</dbReference>
<reference evidence="1 2" key="1">
    <citation type="submission" date="2022-04" db="EMBL/GenBank/DDBJ databases">
        <title>Genome sequence of soybean root-associated Caulobacter segnis RL271.</title>
        <authorList>
            <person name="Longley R."/>
            <person name="Bonito G."/>
            <person name="Trigodet F."/>
            <person name="Crosson S."/>
            <person name="Fiebig A."/>
        </authorList>
    </citation>
    <scope>NUCLEOTIDE SEQUENCE [LARGE SCALE GENOMIC DNA]</scope>
    <source>
        <strain evidence="1 2">RL271</strain>
    </source>
</reference>
<proteinExistence type="predicted"/>
<organism evidence="1 2">
    <name type="scientific">Caulobacter segnis</name>
    <dbReference type="NCBI Taxonomy" id="88688"/>
    <lineage>
        <taxon>Bacteria</taxon>
        <taxon>Pseudomonadati</taxon>
        <taxon>Pseudomonadota</taxon>
        <taxon>Alphaproteobacteria</taxon>
        <taxon>Caulobacterales</taxon>
        <taxon>Caulobacteraceae</taxon>
        <taxon>Caulobacter</taxon>
    </lineage>
</organism>
<dbReference type="InterPro" id="IPR010995">
    <property type="entry name" value="DNA_repair_Rad51/TF_NusA_a-hlx"/>
</dbReference>
<evidence type="ECO:0000313" key="1">
    <source>
        <dbReference type="EMBL" id="USQ94619.1"/>
    </source>
</evidence>
<dbReference type="EMBL" id="CP096040">
    <property type="protein sequence ID" value="USQ94619.1"/>
    <property type="molecule type" value="Genomic_DNA"/>
</dbReference>
<sequence>MVSIFTFLPEFQADKVEPEIAPRVAIGAASPLWLMFGGAAAAGATYWWWANRWREAVNLESLMALAPEPVAPPVESVAVLEAAPEPVVEAEPVIEAVALVAETTEAVLDATQDVVEAAAEPLVETVIAANEDIVEAVVAPAVEAEPVVTQAFEAVADAPVEVAEAAAPVIEAAAETAQAVGDDLTRLVGVGPKLAASLAELGVTTFSQIAAWTPDELASFDQLLSLKGRAERDAWIAQAKRLVATPAEA</sequence>
<gene>
    <name evidence="1" type="ORF">MZV50_18830</name>
</gene>
<dbReference type="Gene3D" id="1.10.150.20">
    <property type="entry name" value="5' to 3' exonuclease, C-terminal subdomain"/>
    <property type="match status" value="1"/>
</dbReference>
<dbReference type="NCBIfam" id="NF045508">
    <property type="entry name" value="PhasinPhaH"/>
    <property type="match status" value="1"/>
</dbReference>
<evidence type="ECO:0000313" key="2">
    <source>
        <dbReference type="Proteomes" id="UP001057520"/>
    </source>
</evidence>
<name>A0ABY4ZQX0_9CAUL</name>
<evidence type="ECO:0008006" key="3">
    <source>
        <dbReference type="Google" id="ProtNLM"/>
    </source>
</evidence>
<protein>
    <recommendedName>
        <fullName evidence="3">Flap endonuclease-1-like 5' DNA nuclease</fullName>
    </recommendedName>
</protein>
<accession>A0ABY4ZQX0</accession>
<dbReference type="SUPFAM" id="SSF47794">
    <property type="entry name" value="Rad51 N-terminal domain-like"/>
    <property type="match status" value="1"/>
</dbReference>